<dbReference type="AlphaFoldDB" id="A0A1M7M9G4"/>
<sequence length="55" mass="6810">MKELFEDFHYLIFRRDEKEFLRHYMSTQNYLLSTPIKRRNLPSKNFLAVIFTPIT</sequence>
<evidence type="ECO:0000313" key="1">
    <source>
        <dbReference type="EMBL" id="SHM86921.1"/>
    </source>
</evidence>
<proteinExistence type="predicted"/>
<accession>A0A1M7M9G4</accession>
<organism evidence="1 2">
    <name type="scientific">Cyclobacterium lianum</name>
    <dbReference type="NCBI Taxonomy" id="388280"/>
    <lineage>
        <taxon>Bacteria</taxon>
        <taxon>Pseudomonadati</taxon>
        <taxon>Bacteroidota</taxon>
        <taxon>Cytophagia</taxon>
        <taxon>Cytophagales</taxon>
        <taxon>Cyclobacteriaceae</taxon>
        <taxon>Cyclobacterium</taxon>
    </lineage>
</organism>
<name>A0A1M7M9G4_9BACT</name>
<dbReference type="Proteomes" id="UP000184513">
    <property type="component" value="Unassembled WGS sequence"/>
</dbReference>
<protein>
    <submittedName>
        <fullName evidence="1">Uncharacterized protein</fullName>
    </submittedName>
</protein>
<reference evidence="1 2" key="1">
    <citation type="submission" date="2016-11" db="EMBL/GenBank/DDBJ databases">
        <authorList>
            <person name="Jaros S."/>
            <person name="Januszkiewicz K."/>
            <person name="Wedrychowicz H."/>
        </authorList>
    </citation>
    <scope>NUCLEOTIDE SEQUENCE [LARGE SCALE GENOMIC DNA]</scope>
    <source>
        <strain evidence="1 2">CGMCC 1.6102</strain>
    </source>
</reference>
<dbReference type="EMBL" id="FRCY01000004">
    <property type="protein sequence ID" value="SHM86921.1"/>
    <property type="molecule type" value="Genomic_DNA"/>
</dbReference>
<gene>
    <name evidence="1" type="ORF">SAMN04488057_104155</name>
</gene>
<evidence type="ECO:0000313" key="2">
    <source>
        <dbReference type="Proteomes" id="UP000184513"/>
    </source>
</evidence>
<keyword evidence="2" id="KW-1185">Reference proteome</keyword>